<name>A0ABT0LJL7_9GAMM</name>
<protein>
    <submittedName>
        <fullName evidence="2">Glycosyltransferase</fullName>
        <ecNumber evidence="2">2.4.-.-</ecNumber>
    </submittedName>
</protein>
<keyword evidence="3" id="KW-1185">Reference proteome</keyword>
<proteinExistence type="predicted"/>
<dbReference type="SUPFAM" id="SSF53448">
    <property type="entry name" value="Nucleotide-diphospho-sugar transferases"/>
    <property type="match status" value="1"/>
</dbReference>
<dbReference type="InterPro" id="IPR029044">
    <property type="entry name" value="Nucleotide-diphossugar_trans"/>
</dbReference>
<dbReference type="Gene3D" id="3.90.550.10">
    <property type="entry name" value="Spore Coat Polysaccharide Biosynthesis Protein SpsA, Chain A"/>
    <property type="match status" value="1"/>
</dbReference>
<dbReference type="PANTHER" id="PTHR43685">
    <property type="entry name" value="GLYCOSYLTRANSFERASE"/>
    <property type="match status" value="1"/>
</dbReference>
<dbReference type="EC" id="2.4.-.-" evidence="2"/>
<sequence>MTAKFSIIIPCYNNSDLLLNTLHGYSKQTYSIDNFEVILIDNNSSCNEMIHCYHQYKDKFNLSMFFRPKLESSFSLNSARNIGVNIANNEWNVFSDSDCIPSPYFLSEINKEIENNGKNICLTGIREFIHADNIDINRMNKENNHLDNCPRVYSPTNYGLLRDRRLGKIELLPNTEHPWGHFYGCNMVFRKQDILNVGRFDEHYDGSWGYDDIDLAYKVITELDIKPIFMNNATVYHQDKIDVDVTVNNIENKTTKTNNRNYQYICNRINGYYEFSMNEFKRFRLKSI</sequence>
<dbReference type="InterPro" id="IPR050834">
    <property type="entry name" value="Glycosyltransf_2"/>
</dbReference>
<dbReference type="Pfam" id="PF00535">
    <property type="entry name" value="Glycos_transf_2"/>
    <property type="match status" value="1"/>
</dbReference>
<dbReference type="EMBL" id="JAKIKS010000212">
    <property type="protein sequence ID" value="MCL1127779.1"/>
    <property type="molecule type" value="Genomic_DNA"/>
</dbReference>
<dbReference type="Proteomes" id="UP001203423">
    <property type="component" value="Unassembled WGS sequence"/>
</dbReference>
<comment type="caution">
    <text evidence="2">The sequence shown here is derived from an EMBL/GenBank/DDBJ whole genome shotgun (WGS) entry which is preliminary data.</text>
</comment>
<dbReference type="GO" id="GO:0016757">
    <property type="term" value="F:glycosyltransferase activity"/>
    <property type="evidence" value="ECO:0007669"/>
    <property type="project" value="UniProtKB-KW"/>
</dbReference>
<dbReference type="RefSeq" id="WP_248943212.1">
    <property type="nucleotide sequence ID" value="NZ_JAKIKS010000212.1"/>
</dbReference>
<organism evidence="2 3">
    <name type="scientific">Shewanella surugensis</name>
    <dbReference type="NCBI Taxonomy" id="212020"/>
    <lineage>
        <taxon>Bacteria</taxon>
        <taxon>Pseudomonadati</taxon>
        <taxon>Pseudomonadota</taxon>
        <taxon>Gammaproteobacteria</taxon>
        <taxon>Alteromonadales</taxon>
        <taxon>Shewanellaceae</taxon>
        <taxon>Shewanella</taxon>
    </lineage>
</organism>
<feature type="domain" description="Glycosyltransferase 2-like" evidence="1">
    <location>
        <begin position="6"/>
        <end position="189"/>
    </location>
</feature>
<evidence type="ECO:0000313" key="2">
    <source>
        <dbReference type="EMBL" id="MCL1127779.1"/>
    </source>
</evidence>
<dbReference type="PANTHER" id="PTHR43685:SF2">
    <property type="entry name" value="GLYCOSYLTRANSFERASE 2-LIKE DOMAIN-CONTAINING PROTEIN"/>
    <property type="match status" value="1"/>
</dbReference>
<evidence type="ECO:0000259" key="1">
    <source>
        <dbReference type="Pfam" id="PF00535"/>
    </source>
</evidence>
<accession>A0ABT0LJL7</accession>
<keyword evidence="2" id="KW-0328">Glycosyltransferase</keyword>
<evidence type="ECO:0000313" key="3">
    <source>
        <dbReference type="Proteomes" id="UP001203423"/>
    </source>
</evidence>
<gene>
    <name evidence="2" type="ORF">L2764_25765</name>
</gene>
<keyword evidence="2" id="KW-0808">Transferase</keyword>
<dbReference type="InterPro" id="IPR001173">
    <property type="entry name" value="Glyco_trans_2-like"/>
</dbReference>
<reference evidence="2 3" key="1">
    <citation type="submission" date="2022-01" db="EMBL/GenBank/DDBJ databases">
        <title>Whole genome-based taxonomy of the Shewanellaceae.</title>
        <authorList>
            <person name="Martin-Rodriguez A.J."/>
        </authorList>
    </citation>
    <scope>NUCLEOTIDE SEQUENCE [LARGE SCALE GENOMIC DNA]</scope>
    <source>
        <strain evidence="2 3">DSM 17177</strain>
    </source>
</reference>